<reference evidence="1 2" key="1">
    <citation type="submission" date="2020-04" db="EMBL/GenBank/DDBJ databases">
        <title>Flammeovirga sp. SR4, a novel species isolated from seawater.</title>
        <authorList>
            <person name="Wang X."/>
        </authorList>
    </citation>
    <scope>NUCLEOTIDE SEQUENCE [LARGE SCALE GENOMIC DNA]</scope>
    <source>
        <strain evidence="1 2">ATCC 23126</strain>
    </source>
</reference>
<comment type="caution">
    <text evidence="1">The sequence shown here is derived from an EMBL/GenBank/DDBJ whole genome shotgun (WGS) entry which is preliminary data.</text>
</comment>
<dbReference type="Proteomes" id="UP000576082">
    <property type="component" value="Unassembled WGS sequence"/>
</dbReference>
<evidence type="ECO:0000313" key="1">
    <source>
        <dbReference type="EMBL" id="NME70447.1"/>
    </source>
</evidence>
<protein>
    <submittedName>
        <fullName evidence="1">Uncharacterized protein</fullName>
    </submittedName>
</protein>
<sequence length="245" mass="28528">MPKFILLLIFISHSVIGQNTRTDKRVSEKFHEFFYYVPKPSTSNSEANLKSKYSSFNQFSLEKLFVLYDRTSPSINDIIFLERQIISLSENLFKEKKYILLEAIGGASGCVEPWYEEKEIDGRDIKIIRLCSGCSDYRSNYHLVVIYNAVMNQLLGIEPEAKHVMYSSRNFVENSTTTLDFDLVERTYSFINIETKEMIDKGFWTKLNGNYFLVSAMDDSKNYEFALTKKKHLKSTDIGKFKLIQ</sequence>
<dbReference type="EMBL" id="JABANE010000064">
    <property type="protein sequence ID" value="NME70447.1"/>
    <property type="molecule type" value="Genomic_DNA"/>
</dbReference>
<dbReference type="RefSeq" id="WP_169658685.1">
    <property type="nucleotide sequence ID" value="NZ_JABANE010000064.1"/>
</dbReference>
<gene>
    <name evidence="1" type="ORF">HHU12_20900</name>
</gene>
<proteinExistence type="predicted"/>
<accession>A0A7X9RXE0</accession>
<dbReference type="AlphaFoldDB" id="A0A7X9RXE0"/>
<keyword evidence="2" id="KW-1185">Reference proteome</keyword>
<name>A0A7X9RXE0_9BACT</name>
<evidence type="ECO:0000313" key="2">
    <source>
        <dbReference type="Proteomes" id="UP000576082"/>
    </source>
</evidence>
<organism evidence="1 2">
    <name type="scientific">Flammeovirga aprica JL-4</name>
    <dbReference type="NCBI Taxonomy" id="694437"/>
    <lineage>
        <taxon>Bacteria</taxon>
        <taxon>Pseudomonadati</taxon>
        <taxon>Bacteroidota</taxon>
        <taxon>Cytophagia</taxon>
        <taxon>Cytophagales</taxon>
        <taxon>Flammeovirgaceae</taxon>
        <taxon>Flammeovirga</taxon>
    </lineage>
</organism>